<name>A0A212L468_9BACT</name>
<protein>
    <submittedName>
        <fullName evidence="1">Uncharacterized protein</fullName>
    </submittedName>
</protein>
<organism evidence="1">
    <name type="scientific">uncultured Desulfovibrio sp</name>
    <dbReference type="NCBI Taxonomy" id="167968"/>
    <lineage>
        <taxon>Bacteria</taxon>
        <taxon>Pseudomonadati</taxon>
        <taxon>Thermodesulfobacteriota</taxon>
        <taxon>Desulfovibrionia</taxon>
        <taxon>Desulfovibrionales</taxon>
        <taxon>Desulfovibrionaceae</taxon>
        <taxon>Desulfovibrio</taxon>
        <taxon>environmental samples</taxon>
    </lineage>
</organism>
<proteinExistence type="predicted"/>
<dbReference type="AlphaFoldDB" id="A0A212L468"/>
<dbReference type="EMBL" id="FMJC01000002">
    <property type="protein sequence ID" value="SCM72374.1"/>
    <property type="molecule type" value="Genomic_DNA"/>
</dbReference>
<accession>A0A212L468</accession>
<reference evidence="1" key="1">
    <citation type="submission" date="2016-08" db="EMBL/GenBank/DDBJ databases">
        <authorList>
            <person name="Seilhamer J.J."/>
        </authorList>
    </citation>
    <scope>NUCLEOTIDE SEQUENCE</scope>
    <source>
        <strain evidence="1">86-1</strain>
    </source>
</reference>
<evidence type="ECO:0000313" key="1">
    <source>
        <dbReference type="EMBL" id="SCM72374.1"/>
    </source>
</evidence>
<gene>
    <name evidence="1" type="ORF">KL86DES1_20567</name>
</gene>
<sequence length="62" mass="6618">MPVYGAEKGLVYVGKGEQGHVAFFFGPVSGKGTLASRLPVEWEDYAPGSFRMPVTLRTAGSL</sequence>